<comment type="caution">
    <text evidence="1">The sequence shown here is derived from an EMBL/GenBank/DDBJ whole genome shotgun (WGS) entry which is preliminary data.</text>
</comment>
<sequence length="203" mass="22169">MMAAVTAKAWKTPMPGPCDVDREAAWFRKAMTQICDIAMPRIWAPLLKEVCRRRHTEAEAATLYGAYKEVKKSLQQAIRRAKSGAWEELLEILDDDPWGRPYMIVRKKLQSGGPPTTESLHPQVLEDVVSALFPVVGDGCGDPPGQAIQPQEWTSELGVTEEELARAIKRLGAKNTAPGSDGIPGFWPMVSSGTGSDGCLQPV</sequence>
<keyword evidence="2" id="KW-1185">Reference proteome</keyword>
<dbReference type="OrthoDB" id="415822at2759"/>
<dbReference type="GO" id="GO:0003964">
    <property type="term" value="F:RNA-directed DNA polymerase activity"/>
    <property type="evidence" value="ECO:0007669"/>
    <property type="project" value="UniProtKB-KW"/>
</dbReference>
<dbReference type="PaxDb" id="67767-A0A0J7N9K6"/>
<gene>
    <name evidence="1" type="ORF">RF55_11022</name>
</gene>
<keyword evidence="1" id="KW-0695">RNA-directed DNA polymerase</keyword>
<dbReference type="AlphaFoldDB" id="A0A0J7N9K6"/>
<dbReference type="Proteomes" id="UP000036403">
    <property type="component" value="Unassembled WGS sequence"/>
</dbReference>
<keyword evidence="1" id="KW-0548">Nucleotidyltransferase</keyword>
<evidence type="ECO:0000313" key="2">
    <source>
        <dbReference type="Proteomes" id="UP000036403"/>
    </source>
</evidence>
<organism evidence="1 2">
    <name type="scientific">Lasius niger</name>
    <name type="common">Black garden ant</name>
    <dbReference type="NCBI Taxonomy" id="67767"/>
    <lineage>
        <taxon>Eukaryota</taxon>
        <taxon>Metazoa</taxon>
        <taxon>Ecdysozoa</taxon>
        <taxon>Arthropoda</taxon>
        <taxon>Hexapoda</taxon>
        <taxon>Insecta</taxon>
        <taxon>Pterygota</taxon>
        <taxon>Neoptera</taxon>
        <taxon>Endopterygota</taxon>
        <taxon>Hymenoptera</taxon>
        <taxon>Apocrita</taxon>
        <taxon>Aculeata</taxon>
        <taxon>Formicoidea</taxon>
        <taxon>Formicidae</taxon>
        <taxon>Formicinae</taxon>
        <taxon>Lasius</taxon>
        <taxon>Lasius</taxon>
    </lineage>
</organism>
<evidence type="ECO:0000313" key="1">
    <source>
        <dbReference type="EMBL" id="KMQ89360.1"/>
    </source>
</evidence>
<protein>
    <submittedName>
        <fullName evidence="1">Reverse transcriptase</fullName>
    </submittedName>
</protein>
<name>A0A0J7N9K6_LASNI</name>
<accession>A0A0J7N9K6</accession>
<dbReference type="EMBL" id="LBMM01007859">
    <property type="protein sequence ID" value="KMQ89360.1"/>
    <property type="molecule type" value="Genomic_DNA"/>
</dbReference>
<reference evidence="1 2" key="1">
    <citation type="submission" date="2015-04" db="EMBL/GenBank/DDBJ databases">
        <title>Lasius niger genome sequencing.</title>
        <authorList>
            <person name="Konorov E.A."/>
            <person name="Nikitin M.A."/>
            <person name="Kirill M.V."/>
            <person name="Chang P."/>
        </authorList>
    </citation>
    <scope>NUCLEOTIDE SEQUENCE [LARGE SCALE GENOMIC DNA]</scope>
    <source>
        <tissue evidence="1">Whole</tissue>
    </source>
</reference>
<proteinExistence type="predicted"/>
<keyword evidence="1" id="KW-0808">Transferase</keyword>